<keyword evidence="1" id="KW-0175">Coiled coil</keyword>
<accession>A0A8H6BZW0</accession>
<feature type="coiled-coil region" evidence="1">
    <location>
        <begin position="685"/>
        <end position="754"/>
    </location>
</feature>
<organism evidence="3 4">
    <name type="scientific">Candida albicans</name>
    <name type="common">Yeast</name>
    <dbReference type="NCBI Taxonomy" id="5476"/>
    <lineage>
        <taxon>Eukaryota</taxon>
        <taxon>Fungi</taxon>
        <taxon>Dikarya</taxon>
        <taxon>Ascomycota</taxon>
        <taxon>Saccharomycotina</taxon>
        <taxon>Pichiomycetes</taxon>
        <taxon>Debaryomycetaceae</taxon>
        <taxon>Candida/Lodderomyces clade</taxon>
        <taxon>Candida</taxon>
    </lineage>
</organism>
<reference evidence="3 4" key="1">
    <citation type="submission" date="2020-03" db="EMBL/GenBank/DDBJ databases">
        <title>FDA dAtabase for Regulatory Grade micrObial Sequences (FDA-ARGOS): Supporting development and validation of Infectious Disease Dx tests.</title>
        <authorList>
            <person name="Campos J."/>
            <person name="Goldberg B."/>
            <person name="Tallon L."/>
            <person name="Sadzewicz L."/>
            <person name="Vavikolanu K."/>
            <person name="Mehta A."/>
            <person name="Aluvathingal J."/>
            <person name="Nadendla S."/>
            <person name="Nandy P."/>
            <person name="Geyer C."/>
            <person name="Yan Y."/>
            <person name="Sichtig H."/>
        </authorList>
    </citation>
    <scope>NUCLEOTIDE SEQUENCE [LARGE SCALE GENOMIC DNA]</scope>
    <source>
        <strain evidence="3 4">FDAARGOS_656</strain>
    </source>
</reference>
<proteinExistence type="predicted"/>
<feature type="coiled-coil region" evidence="1">
    <location>
        <begin position="602"/>
        <end position="640"/>
    </location>
</feature>
<name>A0A8H6BZW0_CANAX</name>
<dbReference type="AlphaFoldDB" id="A0A8H6BZW0"/>
<comment type="caution">
    <text evidence="3">The sequence shown here is derived from an EMBL/GenBank/DDBJ whole genome shotgun (WGS) entry which is preliminary data.</text>
</comment>
<feature type="coiled-coil region" evidence="1">
    <location>
        <begin position="870"/>
        <end position="915"/>
    </location>
</feature>
<dbReference type="Gene3D" id="2.120.10.80">
    <property type="entry name" value="Kelch-type beta propeller"/>
    <property type="match status" value="2"/>
</dbReference>
<feature type="region of interest" description="Disordered" evidence="2">
    <location>
        <begin position="1"/>
        <end position="71"/>
    </location>
</feature>
<dbReference type="EMBL" id="JABWAD010000027">
    <property type="protein sequence ID" value="KAF6070130.1"/>
    <property type="molecule type" value="Genomic_DNA"/>
</dbReference>
<sequence>MALFKLGGKLKKKDHQSDPDTTVSSSSSTNSANRKSTSRFSSILHSSAAPMPSISNQPAHTSRPPPHANLSVTTPWNRFKLFDSPFPRYRHAAASIASEKNELFLMGGLKDGSVFGDTWKIVPQINHEGDIINYVAENIEVVNNNNPPARVGHAAVLCGNAFIVYGGDTVDTDTNGFPDNNFYLFNINNHKYTIPNHILNKPNGRYGHTIGVISLNNTSSRLYLFGGQLENDVFNDLYYFELNSFKSPKATWQLVEPLNDVKPPPLTNHSMSVYKNKVYVFGGVYNNEKVSNDLWVFDAINDTWTQVTTTGDIPPPVNEHSSCVADDRMYVYGGNDFQGIIYSSLYVLDLQTLEWSSLQSSAEKSGPGPRCGHSMTLLPKFNKILIMGGDKNDYVDSDPHNFETYESFNGEEVGTMVYELDLNIIDHFLAASAPVNAPTIIPPVASYEELPKPKKPAASARNDLQGYDRHARSFSGGPEDFATPQASARGSPSPERTQGGGDNFVEVDLPSTTISQVDDDPPYDTTSLNQPQEVTNGHVDDEPFRRRSLDPKFDDHSGAPEVAPVAVPVTEPVSAPVTAPVAEPVVAPAVAPDASGKVKKIISELTNELVQLKATTKEQMQKATEKIEQLERQNSLLHQSQQRDAESYTKQIEEKDVLINELKSSLDPSAWDPEQPQTATNISELNRYKLERLELNNKLLYLEQENVKLKDQFAEFEPFMDHQIGELDKFQKVIKVQEEQIDKLSNQVKDQEALHKQIYDWKSKFESLSLEFENYRAIHNDDDISDGEVELQDDDRSILNSAKSRKDISSQLGNLVSLWNQKHASSSSRDLSAPPVINPESHPVVAKLQSQVDELLKIGKQNETTFSQEIEALRKELQEKTTSLKTVEENYRESIQSVNNTSKALKLNQEELSNQRILMERLIKENNELKLYKKASSKKLGSRDGTPVVNEYQQGEDSPGVDELNNDDDDDEDVISTAHYNMKIKDLEADLYILKQERDQLKDNVTSLQKQLYLAQNQ</sequence>
<dbReference type="Proteomes" id="UP000536275">
    <property type="component" value="Unassembled WGS sequence"/>
</dbReference>
<feature type="compositionally biased region" description="Polar residues" evidence="2">
    <location>
        <begin position="484"/>
        <end position="496"/>
    </location>
</feature>
<feature type="region of interest" description="Disordered" evidence="2">
    <location>
        <begin position="468"/>
        <end position="552"/>
    </location>
</feature>
<dbReference type="SUPFAM" id="SSF90257">
    <property type="entry name" value="Myosin rod fragments"/>
    <property type="match status" value="1"/>
</dbReference>
<gene>
    <name evidence="3" type="ORF">FOB64_002217</name>
</gene>
<dbReference type="Pfam" id="PF24681">
    <property type="entry name" value="Kelch_KLHDC2_KLHL20_DRC7"/>
    <property type="match status" value="1"/>
</dbReference>
<evidence type="ECO:0000313" key="4">
    <source>
        <dbReference type="Proteomes" id="UP000536275"/>
    </source>
</evidence>
<feature type="compositionally biased region" description="Low complexity" evidence="2">
    <location>
        <begin position="19"/>
        <end position="39"/>
    </location>
</feature>
<dbReference type="SUPFAM" id="SSF117281">
    <property type="entry name" value="Kelch motif"/>
    <property type="match status" value="1"/>
</dbReference>
<dbReference type="PANTHER" id="PTHR23244">
    <property type="entry name" value="KELCH REPEAT DOMAIN"/>
    <property type="match status" value="1"/>
</dbReference>
<dbReference type="InterPro" id="IPR015915">
    <property type="entry name" value="Kelch-typ_b-propeller"/>
</dbReference>
<feature type="coiled-coil region" evidence="1">
    <location>
        <begin position="984"/>
        <end position="1018"/>
    </location>
</feature>
<evidence type="ECO:0000313" key="3">
    <source>
        <dbReference type="EMBL" id="KAF6070130.1"/>
    </source>
</evidence>
<feature type="region of interest" description="Disordered" evidence="2">
    <location>
        <begin position="940"/>
        <end position="968"/>
    </location>
</feature>
<protein>
    <submittedName>
        <fullName evidence="3">Galactose oxidase, central domain family protein</fullName>
    </submittedName>
</protein>
<feature type="compositionally biased region" description="Basic and acidic residues" evidence="2">
    <location>
        <begin position="538"/>
        <end position="552"/>
    </location>
</feature>
<evidence type="ECO:0000256" key="2">
    <source>
        <dbReference type="SAM" id="MobiDB-lite"/>
    </source>
</evidence>
<feature type="compositionally biased region" description="Polar residues" evidence="2">
    <location>
        <begin position="524"/>
        <end position="535"/>
    </location>
</feature>
<dbReference type="PANTHER" id="PTHR23244:SF471">
    <property type="entry name" value="GUANINE NUCLEOTIDE-BINDING PROTEIN SUBUNIT BETA 1-RELATED"/>
    <property type="match status" value="1"/>
</dbReference>
<evidence type="ECO:0000256" key="1">
    <source>
        <dbReference type="SAM" id="Coils"/>
    </source>
</evidence>